<organism evidence="1 4">
    <name type="scientific">Pseudomonas brenneri</name>
    <dbReference type="NCBI Taxonomy" id="129817"/>
    <lineage>
        <taxon>Bacteria</taxon>
        <taxon>Pseudomonadati</taxon>
        <taxon>Pseudomonadota</taxon>
        <taxon>Gammaproteobacteria</taxon>
        <taxon>Pseudomonadales</taxon>
        <taxon>Pseudomonadaceae</taxon>
        <taxon>Pseudomonas</taxon>
    </lineage>
</organism>
<dbReference type="EMBL" id="LT629800">
    <property type="protein sequence ID" value="SDU90911.1"/>
    <property type="molecule type" value="Genomic_DNA"/>
</dbReference>
<dbReference type="PANTHER" id="PTHR33415:SF12">
    <property type="entry name" value="PROTEIN EMBRYO DEFECTIVE 514"/>
    <property type="match status" value="1"/>
</dbReference>
<dbReference type="OrthoDB" id="4177831at2"/>
<evidence type="ECO:0000313" key="2">
    <source>
        <dbReference type="EMBL" id="SDU90911.1"/>
    </source>
</evidence>
<proteinExistence type="predicted"/>
<evidence type="ECO:0000313" key="1">
    <source>
        <dbReference type="EMBL" id="KAA2226725.1"/>
    </source>
</evidence>
<dbReference type="RefSeq" id="WP_090290964.1">
    <property type="nucleotide sequence ID" value="NZ_BMNU01000015.1"/>
</dbReference>
<reference evidence="1 4" key="2">
    <citation type="submission" date="2019-09" db="EMBL/GenBank/DDBJ databases">
        <title>Draft genome sequence of Pseudomonas brenneri CCUG 51514(T).</title>
        <authorList>
            <person name="Tunovic T."/>
            <person name="Pineiro-Iglesias B."/>
            <person name="Unosson C."/>
            <person name="Inganas E."/>
            <person name="Ohlen M."/>
            <person name="Cardew S."/>
            <person name="Jensie-Markopoulos S."/>
            <person name="Salva-Serra F."/>
            <person name="Jaen-Luchoro D."/>
            <person name="Svensson-Stadler L."/>
            <person name="Chun J."/>
            <person name="Moore E."/>
        </authorList>
    </citation>
    <scope>NUCLEOTIDE SEQUENCE [LARGE SCALE GENOMIC DNA]</scope>
    <source>
        <strain evidence="1 4">CCUG 51514</strain>
    </source>
</reference>
<dbReference type="EMBL" id="VUOL01000019">
    <property type="protein sequence ID" value="KAA2226725.1"/>
    <property type="molecule type" value="Genomic_DNA"/>
</dbReference>
<evidence type="ECO:0000313" key="3">
    <source>
        <dbReference type="Proteomes" id="UP000199620"/>
    </source>
</evidence>
<dbReference type="Proteomes" id="UP000199620">
    <property type="component" value="Chromosome I"/>
</dbReference>
<keyword evidence="3" id="KW-1185">Reference proteome</keyword>
<reference evidence="2 3" key="1">
    <citation type="submission" date="2016-10" db="EMBL/GenBank/DDBJ databases">
        <authorList>
            <person name="Varghese N."/>
            <person name="Submissions S."/>
        </authorList>
    </citation>
    <scope>NUCLEOTIDE SEQUENCE [LARGE SCALE GENOMIC DNA]</scope>
    <source>
        <strain evidence="2 3">BS2771</strain>
    </source>
</reference>
<name>A0A5B2ULI6_9PSED</name>
<dbReference type="InterPro" id="IPR044673">
    <property type="entry name" value="DCL-like"/>
</dbReference>
<dbReference type="Gene3D" id="3.10.450.40">
    <property type="match status" value="1"/>
</dbReference>
<dbReference type="Proteomes" id="UP000325296">
    <property type="component" value="Unassembled WGS sequence"/>
</dbReference>
<gene>
    <name evidence="1" type="ORF">F1720_24935</name>
    <name evidence="2" type="ORF">SAMN04490181_1380</name>
</gene>
<dbReference type="AlphaFoldDB" id="A0A5B2ULI6"/>
<protein>
    <submittedName>
        <fullName evidence="1">DUF3223 domain-containing protein</fullName>
    </submittedName>
</protein>
<accession>A0A5B2ULI6</accession>
<dbReference type="PANTHER" id="PTHR33415">
    <property type="entry name" value="PROTEIN EMBRYO DEFECTIVE 514"/>
    <property type="match status" value="1"/>
</dbReference>
<sequence>MYWLGPFEYESKKALLNVLKSYLQSAPAGVITNRNAIKKLHLLIALHPDAERKIGVGVDHFKIKRNALGAGNGFWLVRSDGSEDSFSYERCITGVPQSPHGKVCEALRFVVRPQIQAFRDALGLPIKCSVTGADIIHRKDLHIDHKEPFCNLLERFCQDQKVDLLNLETIGSGETLELVDKGISSAFEEFHRHYAELQPLLKDVNLAKGARLVFRKALVT</sequence>
<dbReference type="Pfam" id="PF11523">
    <property type="entry name" value="DUF3223"/>
    <property type="match status" value="1"/>
</dbReference>
<evidence type="ECO:0000313" key="4">
    <source>
        <dbReference type="Proteomes" id="UP000325296"/>
    </source>
</evidence>